<organism evidence="3 4">
    <name type="scientific">Seminavis robusta</name>
    <dbReference type="NCBI Taxonomy" id="568900"/>
    <lineage>
        <taxon>Eukaryota</taxon>
        <taxon>Sar</taxon>
        <taxon>Stramenopiles</taxon>
        <taxon>Ochrophyta</taxon>
        <taxon>Bacillariophyta</taxon>
        <taxon>Bacillariophyceae</taxon>
        <taxon>Bacillariophycidae</taxon>
        <taxon>Naviculales</taxon>
        <taxon>Naviculaceae</taxon>
        <taxon>Seminavis</taxon>
    </lineage>
</organism>
<dbReference type="InterPro" id="IPR036770">
    <property type="entry name" value="Ankyrin_rpt-contain_sf"/>
</dbReference>
<dbReference type="Gene3D" id="1.25.40.20">
    <property type="entry name" value="Ankyrin repeat-containing domain"/>
    <property type="match status" value="2"/>
</dbReference>
<protein>
    <submittedName>
        <fullName evidence="3">Uncharacterized protein</fullName>
    </submittedName>
</protein>
<keyword evidence="2" id="KW-0040">ANK repeat</keyword>
<evidence type="ECO:0000313" key="3">
    <source>
        <dbReference type="EMBL" id="CAB9522227.1"/>
    </source>
</evidence>
<dbReference type="GO" id="GO:0005737">
    <property type="term" value="C:cytoplasm"/>
    <property type="evidence" value="ECO:0007669"/>
    <property type="project" value="TreeGrafter"/>
</dbReference>
<dbReference type="PANTHER" id="PTHR24153:SF8">
    <property type="entry name" value="FORKED, ISOFORM F"/>
    <property type="match status" value="1"/>
</dbReference>
<evidence type="ECO:0000313" key="4">
    <source>
        <dbReference type="Proteomes" id="UP001153069"/>
    </source>
</evidence>
<dbReference type="PANTHER" id="PTHR24153">
    <property type="entry name" value="ESPIN"/>
    <property type="match status" value="1"/>
</dbReference>
<dbReference type="SUPFAM" id="SSF48403">
    <property type="entry name" value="Ankyrin repeat"/>
    <property type="match status" value="2"/>
</dbReference>
<sequence>MVRRCRSISDFLKAKSASNNHYVGEMTVLSVNISAFQVRWGAVRARIRSHPPEAKKLDEHGRTVLYKALSRRTDDYPSTVMVQELVDAHRSAVWEGIVDLYTNGNGHDDYSTNKQQQREGAQVNNSPLIVAARKRAPLEILQCLAHARPSVPSLDMAAIVALWNSYRDSLHDGSDDQMITRILLDGGDDDDDDDELFSKLLFVLRYCTDPGQALTTTPHGSSLHRAAAASQDGCSIELFQVILEKFHNQLSAPDHQGRLPLHIILIIPRTVSSDDKMAVWQERQSRLARCKMLVQEYPAALRHTDHSGRLPLHWAICNHWHHLHLMELLDVFPESIAIRDGISQLYPFQLAATHDLPLTTIFQLSMKDLDLLSRRIPSQSKPVATAEQEKGNHKVTPDWSLATVSAPLGSKPDEVLVSTELQQLLQHVKSKKDDPLWLDLQRFLMSSSSNEWIALHAAMSLPECPMGLIRVLLRMYPAQLSQQDRRMGRTPLHYAAANHAKSLLATTTTTMLLHDTTNNNPPQEDLRTLRLQAVLEAHPAAAGIRDTDGQLPLHLAIGLPCLESLVHAWPDALVHRDGKHGMFPFLLAACSPAASLNDVFLLLSKAPHVLTMACMG</sequence>
<dbReference type="OrthoDB" id="48631at2759"/>
<name>A0A9N8EJH4_9STRA</name>
<accession>A0A9N8EJH4</accession>
<dbReference type="GO" id="GO:0051015">
    <property type="term" value="F:actin filament binding"/>
    <property type="evidence" value="ECO:0007669"/>
    <property type="project" value="TreeGrafter"/>
</dbReference>
<evidence type="ECO:0000256" key="1">
    <source>
        <dbReference type="ARBA" id="ARBA00022737"/>
    </source>
</evidence>
<dbReference type="Proteomes" id="UP001153069">
    <property type="component" value="Unassembled WGS sequence"/>
</dbReference>
<comment type="caution">
    <text evidence="3">The sequence shown here is derived from an EMBL/GenBank/DDBJ whole genome shotgun (WGS) entry which is preliminary data.</text>
</comment>
<dbReference type="InterPro" id="IPR052420">
    <property type="entry name" value="Espin/Espin-like"/>
</dbReference>
<keyword evidence="4" id="KW-1185">Reference proteome</keyword>
<dbReference type="AlphaFoldDB" id="A0A9N8EJH4"/>
<gene>
    <name evidence="3" type="ORF">SEMRO_1281_G258910.1</name>
</gene>
<dbReference type="EMBL" id="CAICTM010001279">
    <property type="protein sequence ID" value="CAB9522227.1"/>
    <property type="molecule type" value="Genomic_DNA"/>
</dbReference>
<dbReference type="GO" id="GO:0051017">
    <property type="term" value="P:actin filament bundle assembly"/>
    <property type="evidence" value="ECO:0007669"/>
    <property type="project" value="TreeGrafter"/>
</dbReference>
<keyword evidence="1" id="KW-0677">Repeat</keyword>
<proteinExistence type="predicted"/>
<reference evidence="3" key="1">
    <citation type="submission" date="2020-06" db="EMBL/GenBank/DDBJ databases">
        <authorList>
            <consortium name="Plant Systems Biology data submission"/>
        </authorList>
    </citation>
    <scope>NUCLEOTIDE SEQUENCE</scope>
    <source>
        <strain evidence="3">D6</strain>
    </source>
</reference>
<evidence type="ECO:0000256" key="2">
    <source>
        <dbReference type="ARBA" id="ARBA00023043"/>
    </source>
</evidence>